<dbReference type="InterPro" id="IPR001841">
    <property type="entry name" value="Znf_RING"/>
</dbReference>
<organism evidence="7 8">
    <name type="scientific">Megalurothrips usitatus</name>
    <name type="common">bean blossom thrips</name>
    <dbReference type="NCBI Taxonomy" id="439358"/>
    <lineage>
        <taxon>Eukaryota</taxon>
        <taxon>Metazoa</taxon>
        <taxon>Ecdysozoa</taxon>
        <taxon>Arthropoda</taxon>
        <taxon>Hexapoda</taxon>
        <taxon>Insecta</taxon>
        <taxon>Pterygota</taxon>
        <taxon>Neoptera</taxon>
        <taxon>Paraneoptera</taxon>
        <taxon>Thysanoptera</taxon>
        <taxon>Terebrantia</taxon>
        <taxon>Thripoidea</taxon>
        <taxon>Thripidae</taxon>
        <taxon>Megalurothrips</taxon>
    </lineage>
</organism>
<feature type="domain" description="RING-type" evidence="6">
    <location>
        <begin position="3"/>
        <end position="42"/>
    </location>
</feature>
<dbReference type="AlphaFoldDB" id="A0AAV7XJA2"/>
<evidence type="ECO:0000313" key="7">
    <source>
        <dbReference type="EMBL" id="KAJ1524591.1"/>
    </source>
</evidence>
<evidence type="ECO:0000259" key="6">
    <source>
        <dbReference type="PROSITE" id="PS50089"/>
    </source>
</evidence>
<gene>
    <name evidence="7" type="ORF">ONE63_011077</name>
</gene>
<keyword evidence="1" id="KW-0479">Metal-binding</keyword>
<dbReference type="InterPro" id="IPR013083">
    <property type="entry name" value="Znf_RING/FYVE/PHD"/>
</dbReference>
<feature type="region of interest" description="Disordered" evidence="5">
    <location>
        <begin position="313"/>
        <end position="352"/>
    </location>
</feature>
<keyword evidence="8" id="KW-1185">Reference proteome</keyword>
<keyword evidence="2 4" id="KW-0863">Zinc-finger</keyword>
<dbReference type="InterPro" id="IPR017907">
    <property type="entry name" value="Znf_RING_CS"/>
</dbReference>
<protein>
    <recommendedName>
        <fullName evidence="6">RING-type domain-containing protein</fullName>
    </recommendedName>
</protein>
<sequence>MFCTECLKPFDHDQHRPKVLPCGHSLCLQCLQKPLFRCPSDKKTFGYQPLKLPDNYSVLYFLEPAKSLSAAAPPPPYLLGCLTCRGPLTEECASRRHTPCTAKELRQLHAEEVALVDQRLERGAVALEQTVQLLELVVQQVQLWARQQCDKLQQLEETRHQLLEAAQQDHGVEVALQAAAPWAALKEELEDDSRVWAATARCEVRVVDGAAASAGAEQAGSEVQRAADDLCVLLQHLRAADSPALLPNANPEPPSPLPATEATQEAVDDPPVADAKLTLPESTPSPIINGESEECDSAEICLVPVNLDLQEQPAAHSPPIAEPALEWGDNADEPRDPQEARPTAADESPSPQVQIAPDIHVLSASLQRGPHPEKEQALQLVLEHGVRRLTGLYCDTDREWSLILLQSASPSLEELSISGVSGDHLDEVHSMPRLTRLHVCQDEGTLLATAPQMSPVERPSTLQHLTVCGWDGFPRRTLVSLLRGCRLSLTELQLRVGTSGNKPWPVCCNDLAVVVGDCDLVALRSLVLLRKGSWPYVHTAESCSQQTEEVRRVLPDCVVKCDDCDDHPMEVF</sequence>
<evidence type="ECO:0000256" key="5">
    <source>
        <dbReference type="SAM" id="MobiDB-lite"/>
    </source>
</evidence>
<comment type="caution">
    <text evidence="7">The sequence shown here is derived from an EMBL/GenBank/DDBJ whole genome shotgun (WGS) entry which is preliminary data.</text>
</comment>
<evidence type="ECO:0000256" key="3">
    <source>
        <dbReference type="ARBA" id="ARBA00022833"/>
    </source>
</evidence>
<feature type="region of interest" description="Disordered" evidence="5">
    <location>
        <begin position="243"/>
        <end position="267"/>
    </location>
</feature>
<dbReference type="SUPFAM" id="SSF57850">
    <property type="entry name" value="RING/U-box"/>
    <property type="match status" value="1"/>
</dbReference>
<evidence type="ECO:0000256" key="2">
    <source>
        <dbReference type="ARBA" id="ARBA00022771"/>
    </source>
</evidence>
<evidence type="ECO:0000313" key="8">
    <source>
        <dbReference type="Proteomes" id="UP001075354"/>
    </source>
</evidence>
<name>A0AAV7XJA2_9NEOP</name>
<dbReference type="GO" id="GO:0008270">
    <property type="term" value="F:zinc ion binding"/>
    <property type="evidence" value="ECO:0007669"/>
    <property type="project" value="UniProtKB-KW"/>
</dbReference>
<dbReference type="Gene3D" id="3.30.40.10">
    <property type="entry name" value="Zinc/RING finger domain, C3HC4 (zinc finger)"/>
    <property type="match status" value="1"/>
</dbReference>
<keyword evidence="3" id="KW-0862">Zinc</keyword>
<proteinExistence type="predicted"/>
<reference evidence="7" key="1">
    <citation type="submission" date="2022-12" db="EMBL/GenBank/DDBJ databases">
        <title>Chromosome-level genome assembly of the bean flower thrips Megalurothrips usitatus.</title>
        <authorList>
            <person name="Ma L."/>
            <person name="Liu Q."/>
            <person name="Li H."/>
            <person name="Cai W."/>
        </authorList>
    </citation>
    <scope>NUCLEOTIDE SEQUENCE</scope>
    <source>
        <strain evidence="7">Cailab_2022a</strain>
    </source>
</reference>
<dbReference type="EMBL" id="JAPTSV010000009">
    <property type="protein sequence ID" value="KAJ1524591.1"/>
    <property type="molecule type" value="Genomic_DNA"/>
</dbReference>
<accession>A0AAV7XJA2</accession>
<evidence type="ECO:0000256" key="4">
    <source>
        <dbReference type="PROSITE-ProRule" id="PRU00175"/>
    </source>
</evidence>
<dbReference type="Proteomes" id="UP001075354">
    <property type="component" value="Chromosome 9"/>
</dbReference>
<evidence type="ECO:0000256" key="1">
    <source>
        <dbReference type="ARBA" id="ARBA00022723"/>
    </source>
</evidence>
<dbReference type="PROSITE" id="PS50089">
    <property type="entry name" value="ZF_RING_2"/>
    <property type="match status" value="1"/>
</dbReference>
<dbReference type="PROSITE" id="PS00518">
    <property type="entry name" value="ZF_RING_1"/>
    <property type="match status" value="1"/>
</dbReference>